<keyword evidence="1" id="KW-1133">Transmembrane helix</keyword>
<evidence type="ECO:0000313" key="2">
    <source>
        <dbReference type="EMBL" id="MFD1263775.1"/>
    </source>
</evidence>
<keyword evidence="1" id="KW-0472">Membrane</keyword>
<protein>
    <submittedName>
        <fullName evidence="2">Type II secretion system protein GspM</fullName>
    </submittedName>
</protein>
<organism evidence="2 3">
    <name type="scientific">Thauera mechernichensis</name>
    <dbReference type="NCBI Taxonomy" id="82788"/>
    <lineage>
        <taxon>Bacteria</taxon>
        <taxon>Pseudomonadati</taxon>
        <taxon>Pseudomonadota</taxon>
        <taxon>Betaproteobacteria</taxon>
        <taxon>Rhodocyclales</taxon>
        <taxon>Zoogloeaceae</taxon>
        <taxon>Thauera</taxon>
    </lineage>
</organism>
<name>A0ABW3WD60_9RHOO</name>
<dbReference type="Pfam" id="PF04612">
    <property type="entry name" value="T2SSM"/>
    <property type="match status" value="1"/>
</dbReference>
<keyword evidence="3" id="KW-1185">Reference proteome</keyword>
<dbReference type="RefSeq" id="WP_002939487.1">
    <property type="nucleotide sequence ID" value="NZ_JARQZE010000005.1"/>
</dbReference>
<evidence type="ECO:0000256" key="1">
    <source>
        <dbReference type="SAM" id="Phobius"/>
    </source>
</evidence>
<dbReference type="InterPro" id="IPR007690">
    <property type="entry name" value="T2SS_GspM"/>
</dbReference>
<keyword evidence="1" id="KW-0812">Transmembrane</keyword>
<feature type="transmembrane region" description="Helical" evidence="1">
    <location>
        <begin position="22"/>
        <end position="44"/>
    </location>
</feature>
<reference evidence="3" key="1">
    <citation type="journal article" date="2019" name="Int. J. Syst. Evol. Microbiol.">
        <title>The Global Catalogue of Microorganisms (GCM) 10K type strain sequencing project: providing services to taxonomists for standard genome sequencing and annotation.</title>
        <authorList>
            <consortium name="The Broad Institute Genomics Platform"/>
            <consortium name="The Broad Institute Genome Sequencing Center for Infectious Disease"/>
            <person name="Wu L."/>
            <person name="Ma J."/>
        </authorList>
    </citation>
    <scope>NUCLEOTIDE SEQUENCE [LARGE SCALE GENOMIC DNA]</scope>
    <source>
        <strain evidence="3">CCUG 48884</strain>
    </source>
</reference>
<dbReference type="EMBL" id="JBHTMC010000020">
    <property type="protein sequence ID" value="MFD1263775.1"/>
    <property type="molecule type" value="Genomic_DNA"/>
</dbReference>
<comment type="caution">
    <text evidence="2">The sequence shown here is derived from an EMBL/GenBank/DDBJ whole genome shotgun (WGS) entry which is preliminary data.</text>
</comment>
<proteinExistence type="predicted"/>
<dbReference type="Proteomes" id="UP001597158">
    <property type="component" value="Unassembled WGS sequence"/>
</dbReference>
<sequence>MMKRLASALSTQFANLAPRERWALRIACLFVPCALAWMIGDWMIAERTRLDRQLPALILSVQMMERDAAELAHLRRSPSPTSPAGPAELAASAMAHGLVTDIRVEEAAVIVSGSSSLERLLPWLAELHSRHRLRVSELDFDAGNGRFLIRLDPTALVR</sequence>
<accession>A0ABW3WD60</accession>
<gene>
    <name evidence="2" type="primary">gspM</name>
    <name evidence="2" type="ORF">ACFQ4M_09275</name>
</gene>
<evidence type="ECO:0000313" key="3">
    <source>
        <dbReference type="Proteomes" id="UP001597158"/>
    </source>
</evidence>